<dbReference type="EMBL" id="HBHX01044197">
    <property type="protein sequence ID" value="CAE0123780.1"/>
    <property type="molecule type" value="Transcribed_RNA"/>
</dbReference>
<organism evidence="1">
    <name type="scientific">Haptolina ericina</name>
    <dbReference type="NCBI Taxonomy" id="156174"/>
    <lineage>
        <taxon>Eukaryota</taxon>
        <taxon>Haptista</taxon>
        <taxon>Haptophyta</taxon>
        <taxon>Prymnesiophyceae</taxon>
        <taxon>Prymnesiales</taxon>
        <taxon>Prymnesiaceae</taxon>
        <taxon>Haptolina</taxon>
    </lineage>
</organism>
<accession>A0A7S3F2W5</accession>
<gene>
    <name evidence="1" type="ORF">HERI1096_LOCUS24482</name>
</gene>
<protein>
    <submittedName>
        <fullName evidence="1">Uncharacterized protein</fullName>
    </submittedName>
</protein>
<sequence length="113" mass="12117">MEDEYYASTAEEESALRRDLAKELPRLASAAEAALRAEVAFVRALGDEAMARKVEAAAVEAAARVRQYQTAASGVEAKVHAPLPLAGEDVQRMYLLTPRGAAVGEMLDSRRAA</sequence>
<evidence type="ECO:0000313" key="1">
    <source>
        <dbReference type="EMBL" id="CAE0123780.1"/>
    </source>
</evidence>
<name>A0A7S3F2W5_9EUKA</name>
<dbReference type="AlphaFoldDB" id="A0A7S3F2W5"/>
<proteinExistence type="predicted"/>
<reference evidence="1" key="1">
    <citation type="submission" date="2021-01" db="EMBL/GenBank/DDBJ databases">
        <authorList>
            <person name="Corre E."/>
            <person name="Pelletier E."/>
            <person name="Niang G."/>
            <person name="Scheremetjew M."/>
            <person name="Finn R."/>
            <person name="Kale V."/>
            <person name="Holt S."/>
            <person name="Cochrane G."/>
            <person name="Meng A."/>
            <person name="Brown T."/>
            <person name="Cohen L."/>
        </authorList>
    </citation>
    <scope>NUCLEOTIDE SEQUENCE</scope>
    <source>
        <strain evidence="1">CCMP281</strain>
    </source>
</reference>